<dbReference type="RefSeq" id="WP_128497731.1">
    <property type="nucleotide sequence ID" value="NZ_RZNC01000001.1"/>
</dbReference>
<dbReference type="InterPro" id="IPR055170">
    <property type="entry name" value="GFO_IDH_MocA-like_dom"/>
</dbReference>
<keyword evidence="2" id="KW-0560">Oxidoreductase</keyword>
<evidence type="ECO:0000256" key="1">
    <source>
        <dbReference type="ARBA" id="ARBA00010928"/>
    </source>
</evidence>
<protein>
    <submittedName>
        <fullName evidence="6">Gfo/Idh/MocA family oxidoreductase</fullName>
    </submittedName>
</protein>
<dbReference type="InterPro" id="IPR036291">
    <property type="entry name" value="NAD(P)-bd_dom_sf"/>
</dbReference>
<sequence length="340" mass="36080">MNGTDERAAPRGLRWGILGTGGISTTFVEDVTAGGFDVVAVGSRSMESAERFAREHGISRAHGSSAELAADPDVDAVYIGTPHPFHARNAVEMLEAGKHVLVEKPFTINEAEARLIADTATRVGKVALEAMWTRFLPHMVRVREILASGALGELRSVTVDHCQDLPDDPAHRLNDLALGGGALLDLGIYPISFTWDVLGAPTDIAAQAIFKDTGADAQTATLFRYASGAVATTVCASDAVGPNRASVVGTEGWLDFDSVWYSPTTVRHHASDGSLIEEIDGRVDGRGMRFQAAELERLAASGAISGEILPLEESVAIMGTLDTVRSLTGLRYPSEDPSTD</sequence>
<dbReference type="GO" id="GO:0016491">
    <property type="term" value="F:oxidoreductase activity"/>
    <property type="evidence" value="ECO:0007669"/>
    <property type="project" value="UniProtKB-KW"/>
</dbReference>
<dbReference type="EMBL" id="RZNC01000001">
    <property type="protein sequence ID" value="RWZ68463.1"/>
    <property type="molecule type" value="Genomic_DNA"/>
</dbReference>
<accession>A0A444QFW7</accession>
<evidence type="ECO:0000256" key="3">
    <source>
        <dbReference type="ARBA" id="ARBA00023027"/>
    </source>
</evidence>
<name>A0A444QFW7_9MICO</name>
<evidence type="ECO:0000256" key="2">
    <source>
        <dbReference type="ARBA" id="ARBA00023002"/>
    </source>
</evidence>
<feature type="domain" description="GFO/IDH/MocA-like oxidoreductase" evidence="5">
    <location>
        <begin position="140"/>
        <end position="254"/>
    </location>
</feature>
<evidence type="ECO:0000313" key="6">
    <source>
        <dbReference type="EMBL" id="RWZ68463.1"/>
    </source>
</evidence>
<evidence type="ECO:0000313" key="7">
    <source>
        <dbReference type="Proteomes" id="UP000288603"/>
    </source>
</evidence>
<dbReference type="Pfam" id="PF22725">
    <property type="entry name" value="GFO_IDH_MocA_C3"/>
    <property type="match status" value="1"/>
</dbReference>
<dbReference type="PANTHER" id="PTHR22604">
    <property type="entry name" value="OXIDOREDUCTASES"/>
    <property type="match status" value="1"/>
</dbReference>
<dbReference type="AlphaFoldDB" id="A0A444QFW7"/>
<dbReference type="InterPro" id="IPR050984">
    <property type="entry name" value="Gfo/Idh/MocA_domain"/>
</dbReference>
<dbReference type="GO" id="GO:0000166">
    <property type="term" value="F:nucleotide binding"/>
    <property type="evidence" value="ECO:0007669"/>
    <property type="project" value="InterPro"/>
</dbReference>
<dbReference type="SUPFAM" id="SSF55347">
    <property type="entry name" value="Glyceraldehyde-3-phosphate dehydrogenase-like, C-terminal domain"/>
    <property type="match status" value="1"/>
</dbReference>
<gene>
    <name evidence="6" type="ORF">ELQ92_04420</name>
</gene>
<dbReference type="Proteomes" id="UP000288603">
    <property type="component" value="Unassembled WGS sequence"/>
</dbReference>
<comment type="similarity">
    <text evidence="1">Belongs to the Gfo/Idh/MocA family.</text>
</comment>
<proteinExistence type="inferred from homology"/>
<dbReference type="Pfam" id="PF01408">
    <property type="entry name" value="GFO_IDH_MocA"/>
    <property type="match status" value="1"/>
</dbReference>
<comment type="caution">
    <text evidence="6">The sequence shown here is derived from an EMBL/GenBank/DDBJ whole genome shotgun (WGS) entry which is preliminary data.</text>
</comment>
<evidence type="ECO:0000259" key="4">
    <source>
        <dbReference type="Pfam" id="PF01408"/>
    </source>
</evidence>
<keyword evidence="7" id="KW-1185">Reference proteome</keyword>
<keyword evidence="3" id="KW-0520">NAD</keyword>
<feature type="domain" description="Gfo/Idh/MocA-like oxidoreductase N-terminal" evidence="4">
    <location>
        <begin position="13"/>
        <end position="126"/>
    </location>
</feature>
<organism evidence="6 7">
    <name type="scientific">Labedella populi</name>
    <dbReference type="NCBI Taxonomy" id="2498850"/>
    <lineage>
        <taxon>Bacteria</taxon>
        <taxon>Bacillati</taxon>
        <taxon>Actinomycetota</taxon>
        <taxon>Actinomycetes</taxon>
        <taxon>Micrococcales</taxon>
        <taxon>Microbacteriaceae</taxon>
        <taxon>Labedella</taxon>
    </lineage>
</organism>
<dbReference type="PANTHER" id="PTHR22604:SF105">
    <property type="entry name" value="TRANS-1,2-DIHYDROBENZENE-1,2-DIOL DEHYDROGENASE"/>
    <property type="match status" value="1"/>
</dbReference>
<evidence type="ECO:0000259" key="5">
    <source>
        <dbReference type="Pfam" id="PF22725"/>
    </source>
</evidence>
<dbReference type="Gene3D" id="3.40.50.720">
    <property type="entry name" value="NAD(P)-binding Rossmann-like Domain"/>
    <property type="match status" value="1"/>
</dbReference>
<dbReference type="InterPro" id="IPR000683">
    <property type="entry name" value="Gfo/Idh/MocA-like_OxRdtase_N"/>
</dbReference>
<reference evidence="6 7" key="1">
    <citation type="submission" date="2018-12" db="EMBL/GenBank/DDBJ databases">
        <authorList>
            <person name="Li F."/>
        </authorList>
    </citation>
    <scope>NUCLEOTIDE SEQUENCE [LARGE SCALE GENOMIC DNA]</scope>
    <source>
        <strain evidence="6 7">8H24J-4-2</strain>
    </source>
</reference>
<dbReference type="Gene3D" id="3.30.360.10">
    <property type="entry name" value="Dihydrodipicolinate Reductase, domain 2"/>
    <property type="match status" value="1"/>
</dbReference>
<dbReference type="SUPFAM" id="SSF51735">
    <property type="entry name" value="NAD(P)-binding Rossmann-fold domains"/>
    <property type="match status" value="1"/>
</dbReference>
<dbReference type="OrthoDB" id="9815825at2"/>